<dbReference type="EMBL" id="MU273534">
    <property type="protein sequence ID" value="KAI0032852.1"/>
    <property type="molecule type" value="Genomic_DNA"/>
</dbReference>
<name>A0ACB8QMH4_9AGAM</name>
<evidence type="ECO:0000313" key="1">
    <source>
        <dbReference type="EMBL" id="KAI0032852.1"/>
    </source>
</evidence>
<gene>
    <name evidence="1" type="ORF">K488DRAFT_19799</name>
</gene>
<keyword evidence="2" id="KW-1185">Reference proteome</keyword>
<dbReference type="Proteomes" id="UP000814128">
    <property type="component" value="Unassembled WGS sequence"/>
</dbReference>
<reference evidence="1" key="2">
    <citation type="journal article" date="2022" name="New Phytol.">
        <title>Evolutionary transition to the ectomycorrhizal habit in the genomes of a hyperdiverse lineage of mushroom-forming fungi.</title>
        <authorList>
            <person name="Looney B."/>
            <person name="Miyauchi S."/>
            <person name="Morin E."/>
            <person name="Drula E."/>
            <person name="Courty P.E."/>
            <person name="Kohler A."/>
            <person name="Kuo A."/>
            <person name="LaButti K."/>
            <person name="Pangilinan J."/>
            <person name="Lipzen A."/>
            <person name="Riley R."/>
            <person name="Andreopoulos W."/>
            <person name="He G."/>
            <person name="Johnson J."/>
            <person name="Nolan M."/>
            <person name="Tritt A."/>
            <person name="Barry K.W."/>
            <person name="Grigoriev I.V."/>
            <person name="Nagy L.G."/>
            <person name="Hibbett D."/>
            <person name="Henrissat B."/>
            <person name="Matheny P.B."/>
            <person name="Labbe J."/>
            <person name="Martin F.M."/>
        </authorList>
    </citation>
    <scope>NUCLEOTIDE SEQUENCE</scope>
    <source>
        <strain evidence="1">EC-137</strain>
    </source>
</reference>
<evidence type="ECO:0000313" key="2">
    <source>
        <dbReference type="Proteomes" id="UP000814128"/>
    </source>
</evidence>
<sequence length="590" mass="65228">SSSQQHRNLQPTGPPGPAPTSSQSRVEAALDSVRHEFDILTQELSVLRPQRDDFEAKVSSQVNELNIIRQSLYDLENQHTKIRQEYEAEIARLRADLDRARAASAHPTPAGPPHGAYQDVFVPREQRERERDRMVVDRDPNRERERMDRDRMMVDRERDRERDSRESKRIKTDRIKTDRSAPGQPSSQTLPPGPSSAQAPMPKQSGPGLPPGPAYPPGIAQPAEQVPIGSGPPDINPNNSFLDEIDPHQAPPDMKVEGSDWFAVFNPKVKRSLSVQLVHTLSHESVVCCVRFSADGKYLATGCNRTAQIYDTSTGQKTCVLVDQNVPKSGDLYIRSVCFSPDGKLLATGAEDKLIRIWDIKARRIRNTFEGHQQEIYSLEFSRDGMLIVSGSGDRTARIWSLNDGTHKVLPIHEPETVDSGVTSVAISPDARLVAAGSLDTIVRIWDVSTGVLVERLRGHKDSVYSVAFTPDGKGLISGSLDKTLKYWDVRAVGLPKPSGQKPQDEKGLCTMNFTGHKDYVLSVAVSHDGQWIVSGSKDRGVQFWDARTATVQLMLQGHKNSVISIDLSPATSLLATGSGDWMARICTFS</sequence>
<feature type="non-terminal residue" evidence="1">
    <location>
        <position position="1"/>
    </location>
</feature>
<protein>
    <submittedName>
        <fullName evidence="1">WD40-repeat-containing domain protein</fullName>
    </submittedName>
</protein>
<proteinExistence type="predicted"/>
<reference evidence="1" key="1">
    <citation type="submission" date="2021-02" db="EMBL/GenBank/DDBJ databases">
        <authorList>
            <consortium name="DOE Joint Genome Institute"/>
            <person name="Ahrendt S."/>
            <person name="Looney B.P."/>
            <person name="Miyauchi S."/>
            <person name="Morin E."/>
            <person name="Drula E."/>
            <person name="Courty P.E."/>
            <person name="Chicoki N."/>
            <person name="Fauchery L."/>
            <person name="Kohler A."/>
            <person name="Kuo A."/>
            <person name="Labutti K."/>
            <person name="Pangilinan J."/>
            <person name="Lipzen A."/>
            <person name="Riley R."/>
            <person name="Andreopoulos W."/>
            <person name="He G."/>
            <person name="Johnson J."/>
            <person name="Barry K.W."/>
            <person name="Grigoriev I.V."/>
            <person name="Nagy L."/>
            <person name="Hibbett D."/>
            <person name="Henrissat B."/>
            <person name="Matheny P.B."/>
            <person name="Labbe J."/>
            <person name="Martin F."/>
        </authorList>
    </citation>
    <scope>NUCLEOTIDE SEQUENCE</scope>
    <source>
        <strain evidence="1">EC-137</strain>
    </source>
</reference>
<accession>A0ACB8QMH4</accession>
<comment type="caution">
    <text evidence="1">The sequence shown here is derived from an EMBL/GenBank/DDBJ whole genome shotgun (WGS) entry which is preliminary data.</text>
</comment>
<feature type="non-terminal residue" evidence="1">
    <location>
        <position position="590"/>
    </location>
</feature>
<organism evidence="1 2">
    <name type="scientific">Vararia minispora EC-137</name>
    <dbReference type="NCBI Taxonomy" id="1314806"/>
    <lineage>
        <taxon>Eukaryota</taxon>
        <taxon>Fungi</taxon>
        <taxon>Dikarya</taxon>
        <taxon>Basidiomycota</taxon>
        <taxon>Agaricomycotina</taxon>
        <taxon>Agaricomycetes</taxon>
        <taxon>Russulales</taxon>
        <taxon>Lachnocladiaceae</taxon>
        <taxon>Vararia</taxon>
    </lineage>
</organism>